<dbReference type="EMBL" id="JBHTKN010000007">
    <property type="protein sequence ID" value="MFD1042898.1"/>
    <property type="molecule type" value="Genomic_DNA"/>
</dbReference>
<accession>A0ABW3LYH2</accession>
<dbReference type="InterPro" id="IPR025309">
    <property type="entry name" value="KTSC_dom"/>
</dbReference>
<reference evidence="3" key="1">
    <citation type="journal article" date="2019" name="Int. J. Syst. Evol. Microbiol.">
        <title>The Global Catalogue of Microorganisms (GCM) 10K type strain sequencing project: providing services to taxonomists for standard genome sequencing and annotation.</title>
        <authorList>
            <consortium name="The Broad Institute Genomics Platform"/>
            <consortium name="The Broad Institute Genome Sequencing Center for Infectious Disease"/>
            <person name="Wu L."/>
            <person name="Ma J."/>
        </authorList>
    </citation>
    <scope>NUCLEOTIDE SEQUENCE [LARGE SCALE GENOMIC DNA]</scope>
    <source>
        <strain evidence="3">CCUG 55854</strain>
    </source>
</reference>
<evidence type="ECO:0000313" key="3">
    <source>
        <dbReference type="Proteomes" id="UP001597033"/>
    </source>
</evidence>
<evidence type="ECO:0000313" key="2">
    <source>
        <dbReference type="EMBL" id="MFD1042898.1"/>
    </source>
</evidence>
<evidence type="ECO:0000259" key="1">
    <source>
        <dbReference type="Pfam" id="PF13619"/>
    </source>
</evidence>
<protein>
    <submittedName>
        <fullName evidence="2">KTSC domain-containing protein</fullName>
    </submittedName>
</protein>
<dbReference type="Proteomes" id="UP001597033">
    <property type="component" value="Unassembled WGS sequence"/>
</dbReference>
<sequence length="73" mass="8387">MLVWQPVDSSWVSAEAYSADEETIYVRFKDGTSWAYRACPPHVWAEFTAPGQSRGRYINEVLKQKPGGKYMDQ</sequence>
<name>A0ABW3LYH2_9GAMM</name>
<proteinExistence type="predicted"/>
<keyword evidence="3" id="KW-1185">Reference proteome</keyword>
<gene>
    <name evidence="2" type="ORF">ACFQ2N_11150</name>
</gene>
<organism evidence="2 3">
    <name type="scientific">Pseudoxanthomonas kaohsiungensis</name>
    <dbReference type="NCBI Taxonomy" id="283923"/>
    <lineage>
        <taxon>Bacteria</taxon>
        <taxon>Pseudomonadati</taxon>
        <taxon>Pseudomonadota</taxon>
        <taxon>Gammaproteobacteria</taxon>
        <taxon>Lysobacterales</taxon>
        <taxon>Lysobacteraceae</taxon>
        <taxon>Pseudoxanthomonas</taxon>
    </lineage>
</organism>
<feature type="domain" description="KTSC" evidence="1">
    <location>
        <begin position="9"/>
        <end position="64"/>
    </location>
</feature>
<comment type="caution">
    <text evidence="2">The sequence shown here is derived from an EMBL/GenBank/DDBJ whole genome shotgun (WGS) entry which is preliminary data.</text>
</comment>
<dbReference type="RefSeq" id="WP_162375280.1">
    <property type="nucleotide sequence ID" value="NZ_JBHTKN010000007.1"/>
</dbReference>
<dbReference type="Pfam" id="PF13619">
    <property type="entry name" value="KTSC"/>
    <property type="match status" value="1"/>
</dbReference>